<sequence length="15" mass="1714">MIQFAETVINLKCGF</sequence>
<name>A0A2P2NTZ1_RHIMU</name>
<protein>
    <submittedName>
        <fullName evidence="1">Uncharacterized protein</fullName>
    </submittedName>
</protein>
<dbReference type="EMBL" id="GGEC01065426">
    <property type="protein sequence ID" value="MBX45910.1"/>
    <property type="molecule type" value="Transcribed_RNA"/>
</dbReference>
<organism evidence="1">
    <name type="scientific">Rhizophora mucronata</name>
    <name type="common">Asiatic mangrove</name>
    <dbReference type="NCBI Taxonomy" id="61149"/>
    <lineage>
        <taxon>Eukaryota</taxon>
        <taxon>Viridiplantae</taxon>
        <taxon>Streptophyta</taxon>
        <taxon>Embryophyta</taxon>
        <taxon>Tracheophyta</taxon>
        <taxon>Spermatophyta</taxon>
        <taxon>Magnoliopsida</taxon>
        <taxon>eudicotyledons</taxon>
        <taxon>Gunneridae</taxon>
        <taxon>Pentapetalae</taxon>
        <taxon>rosids</taxon>
        <taxon>fabids</taxon>
        <taxon>Malpighiales</taxon>
        <taxon>Rhizophoraceae</taxon>
        <taxon>Rhizophora</taxon>
    </lineage>
</organism>
<proteinExistence type="predicted"/>
<accession>A0A2P2NTZ1</accession>
<reference evidence="1" key="1">
    <citation type="submission" date="2018-02" db="EMBL/GenBank/DDBJ databases">
        <title>Rhizophora mucronata_Transcriptome.</title>
        <authorList>
            <person name="Meera S.P."/>
            <person name="Sreeshan A."/>
            <person name="Augustine A."/>
        </authorList>
    </citation>
    <scope>NUCLEOTIDE SEQUENCE</scope>
    <source>
        <tissue evidence="1">Leaf</tissue>
    </source>
</reference>
<evidence type="ECO:0000313" key="1">
    <source>
        <dbReference type="EMBL" id="MBX45910.1"/>
    </source>
</evidence>